<keyword evidence="4" id="KW-1185">Reference proteome</keyword>
<organism evidence="3 4">
    <name type="scientific">Oleidesulfovibrio alaskensis (strain ATCC BAA-1058 / DSM 17464 / G20)</name>
    <name type="common">Desulfovibrio alaskensis</name>
    <dbReference type="NCBI Taxonomy" id="207559"/>
    <lineage>
        <taxon>Bacteria</taxon>
        <taxon>Pseudomonadati</taxon>
        <taxon>Thermodesulfobacteriota</taxon>
        <taxon>Desulfovibrionia</taxon>
        <taxon>Desulfovibrionales</taxon>
        <taxon>Desulfovibrionaceae</taxon>
        <taxon>Oleidesulfovibrio</taxon>
    </lineage>
</organism>
<dbReference type="HOGENOM" id="CLU_136025_1_1_7"/>
<sequence>MPIYEYKCDDCQQIFEEWQRNFEAQAKTCPVCGGNAKRIMSNTSFMLKGGGWYATEYGNRSAASDSGGTGASAPEPSASSSSPSDASASGTTAGQAS</sequence>
<evidence type="ECO:0000259" key="2">
    <source>
        <dbReference type="SMART" id="SM00834"/>
    </source>
</evidence>
<dbReference type="NCBIfam" id="TIGR02605">
    <property type="entry name" value="CxxC_CxxC_SSSS"/>
    <property type="match status" value="1"/>
</dbReference>
<dbReference type="SMART" id="SM00834">
    <property type="entry name" value="CxxC_CXXC_SSSS"/>
    <property type="match status" value="1"/>
</dbReference>
<dbReference type="Proteomes" id="UP000002710">
    <property type="component" value="Chromosome"/>
</dbReference>
<dbReference type="eggNOG" id="COG2331">
    <property type="taxonomic scope" value="Bacteria"/>
</dbReference>
<proteinExistence type="predicted"/>
<accession>Q30WZ2</accession>
<gene>
    <name evidence="3" type="ordered locus">Dde_3010</name>
</gene>
<feature type="region of interest" description="Disordered" evidence="1">
    <location>
        <begin position="58"/>
        <end position="97"/>
    </location>
</feature>
<evidence type="ECO:0000256" key="1">
    <source>
        <dbReference type="SAM" id="MobiDB-lite"/>
    </source>
</evidence>
<dbReference type="AlphaFoldDB" id="Q30WZ2"/>
<feature type="compositionally biased region" description="Low complexity" evidence="1">
    <location>
        <begin position="61"/>
        <end position="97"/>
    </location>
</feature>
<dbReference type="EMBL" id="CP000112">
    <property type="protein sequence ID" value="ABB39804.1"/>
    <property type="molecule type" value="Genomic_DNA"/>
</dbReference>
<evidence type="ECO:0000313" key="4">
    <source>
        <dbReference type="Proteomes" id="UP000002710"/>
    </source>
</evidence>
<reference evidence="3 4" key="1">
    <citation type="journal article" date="2011" name="J. Bacteriol.">
        <title>Complete genome sequence and updated annotation of Desulfovibrio alaskensis G20.</title>
        <authorList>
            <person name="Hauser L.J."/>
            <person name="Land M.L."/>
            <person name="Brown S.D."/>
            <person name="Larimer F."/>
            <person name="Keller K.L."/>
            <person name="Rapp-Giles B.J."/>
            <person name="Price M.N."/>
            <person name="Lin M."/>
            <person name="Bruce D.C."/>
            <person name="Detter J.C."/>
            <person name="Tapia R."/>
            <person name="Han C.S."/>
            <person name="Goodwin L.A."/>
            <person name="Cheng J.F."/>
            <person name="Pitluck S."/>
            <person name="Copeland A."/>
            <person name="Lucas S."/>
            <person name="Nolan M."/>
            <person name="Lapidus A.L."/>
            <person name="Palumbo A.V."/>
            <person name="Wall J.D."/>
        </authorList>
    </citation>
    <scope>NUCLEOTIDE SEQUENCE [LARGE SCALE GENOMIC DNA]</scope>
    <source>
        <strain evidence="4">ATCC BAA 1058 / DSM 17464 / G20</strain>
    </source>
</reference>
<dbReference type="InterPro" id="IPR013429">
    <property type="entry name" value="Regulatory_FmdB_Zinc_ribbon"/>
</dbReference>
<dbReference type="PANTHER" id="PTHR34404">
    <property type="entry name" value="REGULATORY PROTEIN, FMDB FAMILY"/>
    <property type="match status" value="1"/>
</dbReference>
<feature type="domain" description="Putative regulatory protein FmdB zinc ribbon" evidence="2">
    <location>
        <begin position="1"/>
        <end position="41"/>
    </location>
</feature>
<protein>
    <submittedName>
        <fullName evidence="3">Regulatory protein, FmdB family</fullName>
    </submittedName>
</protein>
<dbReference type="PANTHER" id="PTHR34404:SF2">
    <property type="entry name" value="CONSERVED SERINE RICH PROTEIN"/>
    <property type="match status" value="1"/>
</dbReference>
<dbReference type="STRING" id="207559.Dde_3010"/>
<dbReference type="Pfam" id="PF09723">
    <property type="entry name" value="Zn_ribbon_8"/>
    <property type="match status" value="1"/>
</dbReference>
<dbReference type="RefSeq" id="WP_011368777.1">
    <property type="nucleotide sequence ID" value="NC_007519.1"/>
</dbReference>
<evidence type="ECO:0000313" key="3">
    <source>
        <dbReference type="EMBL" id="ABB39804.1"/>
    </source>
</evidence>
<dbReference type="KEGG" id="dde:Dde_3010"/>
<name>Q30WZ2_OLEA2</name>